<keyword evidence="1" id="KW-0812">Transmembrane</keyword>
<reference evidence="2" key="1">
    <citation type="journal article" date="2018" name="Genome Biol.">
        <title>SKESA: strategic k-mer extension for scrupulous assemblies.</title>
        <authorList>
            <person name="Souvorov A."/>
            <person name="Agarwala R."/>
            <person name="Lipman D.J."/>
        </authorList>
    </citation>
    <scope>NUCLEOTIDE SEQUENCE</scope>
    <source>
        <strain evidence="2">09-1991</strain>
    </source>
</reference>
<feature type="transmembrane region" description="Helical" evidence="1">
    <location>
        <begin position="6"/>
        <end position="26"/>
    </location>
</feature>
<evidence type="ECO:0000313" key="2">
    <source>
        <dbReference type="EMBL" id="HAE2972628.1"/>
    </source>
</evidence>
<reference evidence="2" key="2">
    <citation type="submission" date="2018-07" db="EMBL/GenBank/DDBJ databases">
        <authorList>
            <consortium name="NCBI Pathogen Detection Project"/>
        </authorList>
    </citation>
    <scope>NUCLEOTIDE SEQUENCE</scope>
    <source>
        <strain evidence="2">09-1991</strain>
    </source>
</reference>
<feature type="non-terminal residue" evidence="2">
    <location>
        <position position="1"/>
    </location>
</feature>
<protein>
    <submittedName>
        <fullName evidence="2">Uncharacterized protein</fullName>
    </submittedName>
</protein>
<gene>
    <name evidence="2" type="ORF">G3401_002941</name>
</gene>
<dbReference type="EMBL" id="DAARLW010000011">
    <property type="protein sequence ID" value="HAE2972628.1"/>
    <property type="molecule type" value="Genomic_DNA"/>
</dbReference>
<comment type="caution">
    <text evidence="2">The sequence shown here is derived from an EMBL/GenBank/DDBJ whole genome shotgun (WGS) entry which is preliminary data.</text>
</comment>
<proteinExistence type="predicted"/>
<keyword evidence="1" id="KW-0472">Membrane</keyword>
<name>A0A728WYW6_SALMO</name>
<dbReference type="AlphaFoldDB" id="A0A728WYW6"/>
<accession>A0A728WYW6</accession>
<sequence>FDNILLQMIVIIHRTIFLLFIIYLIYIHHLKAIYSQSKSSLLRERY</sequence>
<organism evidence="2">
    <name type="scientific">Salmonella montevideo</name>
    <dbReference type="NCBI Taxonomy" id="115981"/>
    <lineage>
        <taxon>Bacteria</taxon>
        <taxon>Pseudomonadati</taxon>
        <taxon>Pseudomonadota</taxon>
        <taxon>Gammaproteobacteria</taxon>
        <taxon>Enterobacterales</taxon>
        <taxon>Enterobacteriaceae</taxon>
        <taxon>Salmonella</taxon>
    </lineage>
</organism>
<evidence type="ECO:0000256" key="1">
    <source>
        <dbReference type="SAM" id="Phobius"/>
    </source>
</evidence>
<keyword evidence="1" id="KW-1133">Transmembrane helix</keyword>